<feature type="transmembrane region" description="Helical" evidence="6">
    <location>
        <begin position="45"/>
        <end position="69"/>
    </location>
</feature>
<organism evidence="8 9">
    <name type="scientific">Pandoraea nosoerga</name>
    <dbReference type="NCBI Taxonomy" id="2508296"/>
    <lineage>
        <taxon>Bacteria</taxon>
        <taxon>Pseudomonadati</taxon>
        <taxon>Pseudomonadota</taxon>
        <taxon>Betaproteobacteria</taxon>
        <taxon>Burkholderiales</taxon>
        <taxon>Burkholderiaceae</taxon>
        <taxon>Pandoraea</taxon>
    </lineage>
</organism>
<evidence type="ECO:0000256" key="4">
    <source>
        <dbReference type="ARBA" id="ARBA00022989"/>
    </source>
</evidence>
<feature type="transmembrane region" description="Helical" evidence="6">
    <location>
        <begin position="194"/>
        <end position="215"/>
    </location>
</feature>
<comment type="subcellular location">
    <subcellularLocation>
        <location evidence="1">Cell membrane</location>
        <topology evidence="1">Multi-pass membrane protein</topology>
    </subcellularLocation>
</comment>
<keyword evidence="5 6" id="KW-0472">Membrane</keyword>
<keyword evidence="2" id="KW-1003">Cell membrane</keyword>
<dbReference type="PROSITE" id="PS50850">
    <property type="entry name" value="MFS"/>
    <property type="match status" value="1"/>
</dbReference>
<dbReference type="InterPro" id="IPR011701">
    <property type="entry name" value="MFS"/>
</dbReference>
<feature type="transmembrane region" description="Helical" evidence="6">
    <location>
        <begin position="278"/>
        <end position="299"/>
    </location>
</feature>
<name>A0A5E4RFU0_9BURK</name>
<feature type="transmembrane region" description="Helical" evidence="6">
    <location>
        <begin position="404"/>
        <end position="423"/>
    </location>
</feature>
<feature type="transmembrane region" description="Helical" evidence="6">
    <location>
        <begin position="110"/>
        <end position="129"/>
    </location>
</feature>
<evidence type="ECO:0000259" key="7">
    <source>
        <dbReference type="PROSITE" id="PS50850"/>
    </source>
</evidence>
<dbReference type="InterPro" id="IPR036259">
    <property type="entry name" value="MFS_trans_sf"/>
</dbReference>
<dbReference type="EMBL" id="CABPSC010000001">
    <property type="protein sequence ID" value="VVD62055.1"/>
    <property type="molecule type" value="Genomic_DNA"/>
</dbReference>
<feature type="transmembrane region" description="Helical" evidence="6">
    <location>
        <begin position="242"/>
        <end position="266"/>
    </location>
</feature>
<feature type="domain" description="Major facilitator superfamily (MFS) profile" evidence="7">
    <location>
        <begin position="44"/>
        <end position="428"/>
    </location>
</feature>
<sequence length="428" mass="43284">MASVRASSPPASCAAGASSAPIAHDNRVAADAAPSSPRPRGAAQVGWLALTVFLAGIAENICTGILPALSAGLGVSTASAGQLTTVFSAVFALWAFVMAAWLSRFERRRALLAAIAIFSASNLAAAGAPGYAALFAARIAMAASCATIVLLCSRLAAEITPPDYHGRAVGMIFMGISASLVLGVPLGMTLEHWAGWRSVFAAIGLASAPLVFVLWRVLPARTPPAALTLRAYVRALCQPRRLAAQGVTIAMLGGHFTLFAYLAPYLQSVVAPSAGEMSLWFLAFGVAGVGGAWLGGWAADRAGPMRSLRGCPALFLAAMACVPLAAMGVGAAAGALPVLLLLAAMMVWGSLSWSISPVVQNHLIRVAPHDADANVGVNVAAMHVGVALGAGVGGALVGAGALALTPWVGCALVALAVGLAWSATRERP</sequence>
<dbReference type="Proteomes" id="UP000367825">
    <property type="component" value="Unassembled WGS sequence"/>
</dbReference>
<dbReference type="InterPro" id="IPR050189">
    <property type="entry name" value="MFS_Efflux_Transporters"/>
</dbReference>
<evidence type="ECO:0000256" key="6">
    <source>
        <dbReference type="SAM" id="Phobius"/>
    </source>
</evidence>
<keyword evidence="3 6" id="KW-0812">Transmembrane</keyword>
<evidence type="ECO:0000313" key="9">
    <source>
        <dbReference type="Proteomes" id="UP000367825"/>
    </source>
</evidence>
<reference evidence="8 9" key="1">
    <citation type="submission" date="2019-08" db="EMBL/GenBank/DDBJ databases">
        <authorList>
            <person name="Peeters C."/>
        </authorList>
    </citation>
    <scope>NUCLEOTIDE SEQUENCE [LARGE SCALE GENOMIC DNA]</scope>
    <source>
        <strain evidence="8 9">LMG 31109</strain>
    </source>
</reference>
<feature type="transmembrane region" description="Helical" evidence="6">
    <location>
        <begin position="335"/>
        <end position="355"/>
    </location>
</feature>
<dbReference type="PANTHER" id="PTHR43124:SF10">
    <property type="entry name" value="PURINE EFFLUX PUMP PBUE"/>
    <property type="match status" value="1"/>
</dbReference>
<feature type="transmembrane region" description="Helical" evidence="6">
    <location>
        <begin position="135"/>
        <end position="156"/>
    </location>
</feature>
<keyword evidence="4 6" id="KW-1133">Transmembrane helix</keyword>
<gene>
    <name evidence="8" type="ORF">PNO31109_00149</name>
</gene>
<dbReference type="AlphaFoldDB" id="A0A5E4RFU0"/>
<evidence type="ECO:0000313" key="8">
    <source>
        <dbReference type="EMBL" id="VVD62055.1"/>
    </source>
</evidence>
<dbReference type="GO" id="GO:0022857">
    <property type="term" value="F:transmembrane transporter activity"/>
    <property type="evidence" value="ECO:0007669"/>
    <property type="project" value="InterPro"/>
</dbReference>
<dbReference type="Pfam" id="PF07690">
    <property type="entry name" value="MFS_1"/>
    <property type="match status" value="1"/>
</dbReference>
<accession>A0A5E4RFU0</accession>
<feature type="transmembrane region" description="Helical" evidence="6">
    <location>
        <begin position="375"/>
        <end position="398"/>
    </location>
</feature>
<evidence type="ECO:0000256" key="2">
    <source>
        <dbReference type="ARBA" id="ARBA00022475"/>
    </source>
</evidence>
<dbReference type="SUPFAM" id="SSF103473">
    <property type="entry name" value="MFS general substrate transporter"/>
    <property type="match status" value="1"/>
</dbReference>
<evidence type="ECO:0000256" key="3">
    <source>
        <dbReference type="ARBA" id="ARBA00022692"/>
    </source>
</evidence>
<evidence type="ECO:0000256" key="1">
    <source>
        <dbReference type="ARBA" id="ARBA00004651"/>
    </source>
</evidence>
<proteinExistence type="predicted"/>
<dbReference type="GO" id="GO:0005886">
    <property type="term" value="C:plasma membrane"/>
    <property type="evidence" value="ECO:0007669"/>
    <property type="project" value="UniProtKB-SubCell"/>
</dbReference>
<protein>
    <submittedName>
        <fullName evidence="8">MFS transporter</fullName>
    </submittedName>
</protein>
<feature type="transmembrane region" description="Helical" evidence="6">
    <location>
        <begin position="168"/>
        <end position="188"/>
    </location>
</feature>
<dbReference type="RefSeq" id="WP_370749566.1">
    <property type="nucleotide sequence ID" value="NZ_CABPSC010000001.1"/>
</dbReference>
<feature type="transmembrane region" description="Helical" evidence="6">
    <location>
        <begin position="311"/>
        <end position="329"/>
    </location>
</feature>
<dbReference type="CDD" id="cd17324">
    <property type="entry name" value="MFS_NepI_like"/>
    <property type="match status" value="1"/>
</dbReference>
<dbReference type="Gene3D" id="1.20.1250.20">
    <property type="entry name" value="MFS general substrate transporter like domains"/>
    <property type="match status" value="2"/>
</dbReference>
<dbReference type="InterPro" id="IPR020846">
    <property type="entry name" value="MFS_dom"/>
</dbReference>
<keyword evidence="9" id="KW-1185">Reference proteome</keyword>
<dbReference type="PANTHER" id="PTHR43124">
    <property type="entry name" value="PURINE EFFLUX PUMP PBUE"/>
    <property type="match status" value="1"/>
</dbReference>
<feature type="transmembrane region" description="Helical" evidence="6">
    <location>
        <begin position="81"/>
        <end position="103"/>
    </location>
</feature>
<evidence type="ECO:0000256" key="5">
    <source>
        <dbReference type="ARBA" id="ARBA00023136"/>
    </source>
</evidence>